<organism evidence="2 3">
    <name type="scientific">Polypedilum vanderplanki</name>
    <name type="common">Sleeping chironomid midge</name>
    <dbReference type="NCBI Taxonomy" id="319348"/>
    <lineage>
        <taxon>Eukaryota</taxon>
        <taxon>Metazoa</taxon>
        <taxon>Ecdysozoa</taxon>
        <taxon>Arthropoda</taxon>
        <taxon>Hexapoda</taxon>
        <taxon>Insecta</taxon>
        <taxon>Pterygota</taxon>
        <taxon>Neoptera</taxon>
        <taxon>Endopterygota</taxon>
        <taxon>Diptera</taxon>
        <taxon>Nematocera</taxon>
        <taxon>Chironomoidea</taxon>
        <taxon>Chironomidae</taxon>
        <taxon>Chironominae</taxon>
        <taxon>Polypedilum</taxon>
        <taxon>Polypedilum</taxon>
    </lineage>
</organism>
<gene>
    <name evidence="2" type="ORF">PVAND_015939</name>
</gene>
<feature type="transmembrane region" description="Helical" evidence="1">
    <location>
        <begin position="235"/>
        <end position="260"/>
    </location>
</feature>
<feature type="transmembrane region" description="Helical" evidence="1">
    <location>
        <begin position="148"/>
        <end position="168"/>
    </location>
</feature>
<keyword evidence="3" id="KW-1185">Reference proteome</keyword>
<accession>A0A9J6BE17</accession>
<sequence length="270" mass="31889">MENITKNLSEDNEVISGFGFYYFLFYCICQSLTILRLLFSPKIRNIFGIFLILPATTPLIRAIFLDAPQFDDISFLIIKIITFLCMTTPLIFNVFSTLMTLAEYKRRYFLRYFKEKWYVIIIAMLLHILATVSNIVKKSKFLSIFVKIWVSYVYILSLIVIIIEFIFLKRLQKKYRAEAENDNDDESQPLNNYVDINRNEKNLIFQFSFVYIIFFVSSELILEICQLISGENISTIEYVIATVFDLIMHFILDILLISYVDERINISILF</sequence>
<keyword evidence="1" id="KW-0812">Transmembrane</keyword>
<feature type="transmembrane region" description="Helical" evidence="1">
    <location>
        <begin position="208"/>
        <end position="229"/>
    </location>
</feature>
<keyword evidence="1" id="KW-0472">Membrane</keyword>
<evidence type="ECO:0000256" key="1">
    <source>
        <dbReference type="SAM" id="Phobius"/>
    </source>
</evidence>
<name>A0A9J6BE17_POLVA</name>
<dbReference type="EMBL" id="JADBJN010000004">
    <property type="protein sequence ID" value="KAG5667981.1"/>
    <property type="molecule type" value="Genomic_DNA"/>
</dbReference>
<dbReference type="AlphaFoldDB" id="A0A9J6BE17"/>
<feature type="transmembrane region" description="Helical" evidence="1">
    <location>
        <begin position="76"/>
        <end position="96"/>
    </location>
</feature>
<feature type="transmembrane region" description="Helical" evidence="1">
    <location>
        <begin position="46"/>
        <end position="64"/>
    </location>
</feature>
<keyword evidence="1" id="KW-1133">Transmembrane helix</keyword>
<evidence type="ECO:0000313" key="2">
    <source>
        <dbReference type="EMBL" id="KAG5667981.1"/>
    </source>
</evidence>
<feature type="transmembrane region" description="Helical" evidence="1">
    <location>
        <begin position="117"/>
        <end position="136"/>
    </location>
</feature>
<feature type="transmembrane region" description="Helical" evidence="1">
    <location>
        <begin position="20"/>
        <end position="39"/>
    </location>
</feature>
<comment type="caution">
    <text evidence="2">The sequence shown here is derived from an EMBL/GenBank/DDBJ whole genome shotgun (WGS) entry which is preliminary data.</text>
</comment>
<reference evidence="2" key="1">
    <citation type="submission" date="2021-03" db="EMBL/GenBank/DDBJ databases">
        <title>Chromosome level genome of the anhydrobiotic midge Polypedilum vanderplanki.</title>
        <authorList>
            <person name="Yoshida Y."/>
            <person name="Kikawada T."/>
            <person name="Gusev O."/>
        </authorList>
    </citation>
    <scope>NUCLEOTIDE SEQUENCE</scope>
    <source>
        <strain evidence="2">NIAS01</strain>
        <tissue evidence="2">Whole body or cell culture</tissue>
    </source>
</reference>
<evidence type="ECO:0000313" key="3">
    <source>
        <dbReference type="Proteomes" id="UP001107558"/>
    </source>
</evidence>
<proteinExistence type="predicted"/>
<dbReference type="Proteomes" id="UP001107558">
    <property type="component" value="Chromosome 4"/>
</dbReference>
<protein>
    <submittedName>
        <fullName evidence="2">Uncharacterized protein</fullName>
    </submittedName>
</protein>